<keyword evidence="3" id="KW-0732">Signal</keyword>
<feature type="transmembrane region" description="Helical" evidence="2">
    <location>
        <begin position="935"/>
        <end position="955"/>
    </location>
</feature>
<feature type="compositionally biased region" description="Low complexity" evidence="1">
    <location>
        <begin position="298"/>
        <end position="310"/>
    </location>
</feature>
<feature type="transmembrane region" description="Helical" evidence="2">
    <location>
        <begin position="757"/>
        <end position="778"/>
    </location>
</feature>
<evidence type="ECO:0000313" key="6">
    <source>
        <dbReference type="RefSeq" id="XP_032809995.1"/>
    </source>
</evidence>
<feature type="region of interest" description="Disordered" evidence="1">
    <location>
        <begin position="253"/>
        <end position="351"/>
    </location>
</feature>
<feature type="compositionally biased region" description="Low complexity" evidence="1">
    <location>
        <begin position="322"/>
        <end position="333"/>
    </location>
</feature>
<feature type="compositionally biased region" description="Low complexity" evidence="1">
    <location>
        <begin position="1258"/>
        <end position="1274"/>
    </location>
</feature>
<evidence type="ECO:0000256" key="2">
    <source>
        <dbReference type="SAM" id="Phobius"/>
    </source>
</evidence>
<evidence type="ECO:0000313" key="4">
    <source>
        <dbReference type="Proteomes" id="UP001318040"/>
    </source>
</evidence>
<feature type="region of interest" description="Disordered" evidence="1">
    <location>
        <begin position="28"/>
        <end position="93"/>
    </location>
</feature>
<feature type="compositionally biased region" description="Low complexity" evidence="1">
    <location>
        <begin position="531"/>
        <end position="541"/>
    </location>
</feature>
<feature type="compositionally biased region" description="Gly residues" evidence="1">
    <location>
        <begin position="1164"/>
        <end position="1178"/>
    </location>
</feature>
<feature type="compositionally biased region" description="Polar residues" evidence="1">
    <location>
        <begin position="549"/>
        <end position="560"/>
    </location>
</feature>
<dbReference type="KEGG" id="pmrn:116942333"/>
<feature type="compositionally biased region" description="Gly residues" evidence="1">
    <location>
        <begin position="631"/>
        <end position="646"/>
    </location>
</feature>
<feature type="region of interest" description="Disordered" evidence="1">
    <location>
        <begin position="371"/>
        <end position="614"/>
    </location>
</feature>
<feature type="region of interest" description="Disordered" evidence="1">
    <location>
        <begin position="205"/>
        <end position="237"/>
    </location>
</feature>
<keyword evidence="2" id="KW-0812">Transmembrane</keyword>
<evidence type="ECO:0000313" key="5">
    <source>
        <dbReference type="RefSeq" id="XP_032809994.1"/>
    </source>
</evidence>
<feature type="compositionally biased region" description="Low complexity" evidence="1">
    <location>
        <begin position="454"/>
        <end position="481"/>
    </location>
</feature>
<feature type="region of interest" description="Disordered" evidence="1">
    <location>
        <begin position="125"/>
        <end position="148"/>
    </location>
</feature>
<feature type="region of interest" description="Disordered" evidence="1">
    <location>
        <begin position="628"/>
        <end position="653"/>
    </location>
</feature>
<proteinExistence type="predicted"/>
<feature type="compositionally biased region" description="Polar residues" evidence="1">
    <location>
        <begin position="415"/>
        <end position="437"/>
    </location>
</feature>
<feature type="transmembrane region" description="Helical" evidence="2">
    <location>
        <begin position="829"/>
        <end position="851"/>
    </location>
</feature>
<name>A0AAJ7T2G7_PETMA</name>
<feature type="region of interest" description="Disordered" evidence="1">
    <location>
        <begin position="1256"/>
        <end position="1335"/>
    </location>
</feature>
<keyword evidence="2" id="KW-0472">Membrane</keyword>
<organism evidence="4 6">
    <name type="scientific">Petromyzon marinus</name>
    <name type="common">Sea lamprey</name>
    <dbReference type="NCBI Taxonomy" id="7757"/>
    <lineage>
        <taxon>Eukaryota</taxon>
        <taxon>Metazoa</taxon>
        <taxon>Chordata</taxon>
        <taxon>Craniata</taxon>
        <taxon>Vertebrata</taxon>
        <taxon>Cyclostomata</taxon>
        <taxon>Hyperoartia</taxon>
        <taxon>Petromyzontiformes</taxon>
        <taxon>Petromyzontidae</taxon>
        <taxon>Petromyzon</taxon>
    </lineage>
</organism>
<feature type="region of interest" description="Disordered" evidence="1">
    <location>
        <begin position="670"/>
        <end position="726"/>
    </location>
</feature>
<feature type="region of interest" description="Disordered" evidence="1">
    <location>
        <begin position="893"/>
        <end position="917"/>
    </location>
</feature>
<feature type="compositionally biased region" description="Low complexity" evidence="1">
    <location>
        <begin position="492"/>
        <end position="502"/>
    </location>
</feature>
<keyword evidence="2" id="KW-1133">Transmembrane helix</keyword>
<feature type="compositionally biased region" description="Gly residues" evidence="1">
    <location>
        <begin position="1193"/>
        <end position="1204"/>
    </location>
</feature>
<feature type="transmembrane region" description="Helical" evidence="2">
    <location>
        <begin position="995"/>
        <end position="1016"/>
    </location>
</feature>
<feature type="compositionally biased region" description="Low complexity" evidence="1">
    <location>
        <begin position="687"/>
        <end position="719"/>
    </location>
</feature>
<feature type="region of interest" description="Disordered" evidence="1">
    <location>
        <begin position="1164"/>
        <end position="1226"/>
    </location>
</feature>
<feature type="signal peptide" evidence="3">
    <location>
        <begin position="1"/>
        <end position="22"/>
    </location>
</feature>
<feature type="compositionally biased region" description="Low complexity" evidence="1">
    <location>
        <begin position="1287"/>
        <end position="1316"/>
    </location>
</feature>
<dbReference type="RefSeq" id="XP_032809994.1">
    <property type="nucleotide sequence ID" value="XM_032954103.1"/>
</dbReference>
<evidence type="ECO:0000256" key="3">
    <source>
        <dbReference type="SAM" id="SignalP"/>
    </source>
</evidence>
<sequence length="1369" mass="139551">MAQAGSLLLLLLLATCLGLAAALLPGAGDTSPRHASPGDTGPGDASPRDLSSGYASRRYTSPGAPTSPGDANLGSAGSRHTSTGDASPGTATALAPTAWHPMSLGSTAARMLLLAMFRAHRRAAVSSSGDGPLPDGADESPAPTSRSTAAAAMALSMLQSLMSHRHPARNGTLASEGPAISWGPLDASKEDAALASMQTERDVDLALPGDAEGPTSIVTPGEERSEERSEEDEDKSSFVASLVDEGLLPATYDGVAPASASMSEGGGEPWGRWEESPTAGWSSSTSHATKRWQGGGWAFTSASRASSATRGPNVARETPSEMTPTRTAAMPTAAREEDDAFGTSRTPTTRSVGARGITLSSSAGIVTTTAAAAAPTSARFTNPTAKPSATRLWDSPPTSHATAAAQAGGDFERSSVGSEVLLTSSEPPPSDSSQTMALTGPSRDGGGSAFTPTAAAAVAENSPGRSEIPRASASPAPAISSGTGSWAKRLPSSSSAQASSGSTRLGAGVGSSSSGSTEAPGRRARPPWQMASSSSPAATSPDFPGGSGTSSRSVARTSAGSVIWNDRDGGDGGDGDDGHLNSPSITTPVTWPQGHGERESLSIEGPRSTAAASTAAAAPAAVATAMPGTSVGSGGTNGAGGGGGDPTPGSAWGREVMVDVGVGAEQWAAERDTWGWTQHTRRDAGEPTSSPPSHTTDTRTPSPTGNASATSDPTTTAAARGRPPWHLRPRVAPLFPVPGAAGSAWACGGPAGVGSSLAYGLGACFALLALLSLAALALSPGARHFPAARVHFAVSSGAALLLSSLRAASLLWLQSERSPPPPLLLLHDAALPCPGSALAALFLAMLAASRMRVPLLRGTPGPLALLAAVLAHFALSLAAAAAAGLTEAATAAGPTAATATPSPPPPRFQRRGEPPAPSAEIGGGLGPSLLMVSRALSAAWGLALSLAYVAAFPGLRRAMSCRRKELQAASLCKTKLYGLALHGGPAGAGLQASGAVVLLVAAVAAPYFCLCFYAAISSQGLALWAGDEEGDEGLAMARRDALLICLRLGELALCLAASGLALYLRLLHVRWRDVAPRRFLDSGVRLPPSAPRHQQHGASRNGDVGVGNGGLLQVHPELLDMIDLKGSVSSSCRSMERRDNGGGCLQDNASVSESFICVRISEGSGGVGDEQSGAGGGRQRSTNSRHPAHVGVVGNGHGGRGKTGGKAEARRREAQRDGESCAGDDHPDFPMHLSWSETLPSCSRLRQAEASYLPGACSSDDSSLMLLGSSSPDSSSERKRQGSSYGQRQQQQHQQQQQQQQHHQQQQQQQQQQRQQGHYSPAWSAPQYDSEASARSMGGFRWADADPEIQDEFLQVCRDIDRLSDSIPM</sequence>
<gene>
    <name evidence="5 6" type="primary">LOC116942333</name>
</gene>
<reference evidence="5 6" key="1">
    <citation type="submission" date="2025-04" db="UniProtKB">
        <authorList>
            <consortium name="RefSeq"/>
        </authorList>
    </citation>
    <scope>IDENTIFICATION</scope>
    <source>
        <tissue evidence="5 6">Sperm</tissue>
    </source>
</reference>
<feature type="compositionally biased region" description="Polar residues" evidence="1">
    <location>
        <begin position="581"/>
        <end position="590"/>
    </location>
</feature>
<evidence type="ECO:0000256" key="1">
    <source>
        <dbReference type="SAM" id="MobiDB-lite"/>
    </source>
</evidence>
<feature type="region of interest" description="Disordered" evidence="1">
    <location>
        <begin position="1085"/>
        <end position="1106"/>
    </location>
</feature>
<feature type="transmembrane region" description="Helical" evidence="2">
    <location>
        <begin position="863"/>
        <end position="885"/>
    </location>
</feature>
<feature type="chain" id="PRO_5044709297" evidence="3">
    <location>
        <begin position="23"/>
        <end position="1369"/>
    </location>
</feature>
<feature type="transmembrane region" description="Helical" evidence="2">
    <location>
        <begin position="790"/>
        <end position="809"/>
    </location>
</feature>
<keyword evidence="4" id="KW-1185">Reference proteome</keyword>
<feature type="compositionally biased region" description="Basic and acidic residues" evidence="1">
    <location>
        <begin position="1205"/>
        <end position="1226"/>
    </location>
</feature>
<protein>
    <submittedName>
        <fullName evidence="5 6">Mucin-5AC-like</fullName>
    </submittedName>
</protein>
<dbReference type="Proteomes" id="UP001318040">
    <property type="component" value="Chromosome 14"/>
</dbReference>
<dbReference type="RefSeq" id="XP_032809995.1">
    <property type="nucleotide sequence ID" value="XM_032954104.1"/>
</dbReference>
<accession>A0AAJ7T2G7</accession>